<gene>
    <name evidence="6" type="primary">nuoN</name>
    <name evidence="9" type="ORF">C7378_1404</name>
</gene>
<evidence type="ECO:0000256" key="3">
    <source>
        <dbReference type="ARBA" id="ARBA00022692"/>
    </source>
</evidence>
<feature type="transmembrane region" description="Helical" evidence="6">
    <location>
        <begin position="38"/>
        <end position="62"/>
    </location>
</feature>
<protein>
    <recommendedName>
        <fullName evidence="6">NADH-quinone oxidoreductase subunit N</fullName>
        <ecNumber evidence="6">7.1.1.-</ecNumber>
    </recommendedName>
    <alternativeName>
        <fullName evidence="6">NADH dehydrogenase I subunit N</fullName>
    </alternativeName>
    <alternativeName>
        <fullName evidence="6">NDH-1 subunit N</fullName>
    </alternativeName>
</protein>
<feature type="transmembrane region" description="Helical" evidence="6">
    <location>
        <begin position="74"/>
        <end position="93"/>
    </location>
</feature>
<dbReference type="EC" id="7.1.1.-" evidence="6"/>
<evidence type="ECO:0000256" key="5">
    <source>
        <dbReference type="ARBA" id="ARBA00023136"/>
    </source>
</evidence>
<dbReference type="GO" id="GO:0050136">
    <property type="term" value="F:NADH dehydrogenase (quinone) (non-electrogenic) activity"/>
    <property type="evidence" value="ECO:0007669"/>
    <property type="project" value="UniProtKB-UniRule"/>
</dbReference>
<sequence>MTANFQLLRILPEVILTIAGVLIMLIEPLLGHSTSRKPLGWFAVLSVFASLAASFAQLGMAAGTAYYGVIQTDAFSVFFHVLIALIVLVSLLVTIDTANANTESLGELFALMVFGAVGMMLMTSATELLLVFIGLEISSISTYIMAGFRRKNVKSTESSLKYFLLGSFATAFFLYGIALIFGATGTTDINAIASQLGTSAVPMFATIGLGMILIGLGFKVSAAPFHVWTPDAYEGAPSPVVGLMSTAPKAAAFAVLLRIVYVAFPALHAHWQPLLWLMAAFSMTIGNLGALRQQNVKRMLAYSSIAHAGYLLVAFTALSTDGIAAASFYAMSYAAMNVGIFAVVSHASGYDERLSLISDYRGLAYRSPLLGGALGFFLISLIGIPFTGGFFGKFYVFASALHSGMVWLTIIGLVNSGIAAFYYLRLLASAYSKPTNNALLDPMPRASFALLLALVITISGTLILGIVPGQILAMSHNAAVSLTSGIANPAPSATHQ</sequence>
<evidence type="ECO:0000259" key="8">
    <source>
        <dbReference type="Pfam" id="PF00361"/>
    </source>
</evidence>
<evidence type="ECO:0000256" key="7">
    <source>
        <dbReference type="RuleBase" id="RU000320"/>
    </source>
</evidence>
<keyword evidence="6" id="KW-0830">Ubiquinone</keyword>
<dbReference type="GO" id="GO:0008137">
    <property type="term" value="F:NADH dehydrogenase (ubiquinone) activity"/>
    <property type="evidence" value="ECO:0007669"/>
    <property type="project" value="InterPro"/>
</dbReference>
<reference evidence="9 10" key="1">
    <citation type="submission" date="2019-03" db="EMBL/GenBank/DDBJ databases">
        <title>Genomic Encyclopedia of Type Strains, Phase IV (KMG-IV): sequencing the most valuable type-strain genomes for metagenomic binning, comparative biology and taxonomic classification.</title>
        <authorList>
            <person name="Goeker M."/>
        </authorList>
    </citation>
    <scope>NUCLEOTIDE SEQUENCE [LARGE SCALE GENOMIC DNA]</scope>
    <source>
        <strain evidence="9 10">DSM 103428</strain>
    </source>
</reference>
<feature type="transmembrane region" description="Helical" evidence="6">
    <location>
        <begin position="203"/>
        <end position="228"/>
    </location>
</feature>
<keyword evidence="6" id="KW-0813">Transport</keyword>
<dbReference type="PANTHER" id="PTHR22773">
    <property type="entry name" value="NADH DEHYDROGENASE"/>
    <property type="match status" value="1"/>
</dbReference>
<dbReference type="GO" id="GO:0042773">
    <property type="term" value="P:ATP synthesis coupled electron transport"/>
    <property type="evidence" value="ECO:0007669"/>
    <property type="project" value="InterPro"/>
</dbReference>
<feature type="transmembrane region" description="Helical" evidence="6">
    <location>
        <begin position="6"/>
        <end position="26"/>
    </location>
</feature>
<dbReference type="NCBIfam" id="TIGR01770">
    <property type="entry name" value="NDH_I_N"/>
    <property type="match status" value="1"/>
</dbReference>
<dbReference type="Pfam" id="PF00361">
    <property type="entry name" value="Proton_antipo_M"/>
    <property type="match status" value="1"/>
</dbReference>
<evidence type="ECO:0000256" key="6">
    <source>
        <dbReference type="HAMAP-Rule" id="MF_00445"/>
    </source>
</evidence>
<dbReference type="InterPro" id="IPR010096">
    <property type="entry name" value="NADH-Q_OxRdtase_suN/2"/>
</dbReference>
<accession>A0A4R1L983</accession>
<dbReference type="AlphaFoldDB" id="A0A4R1L983"/>
<feature type="transmembrane region" description="Helical" evidence="6">
    <location>
        <begin position="369"/>
        <end position="392"/>
    </location>
</feature>
<dbReference type="EMBL" id="SMGK01000002">
    <property type="protein sequence ID" value="TCK73790.1"/>
    <property type="molecule type" value="Genomic_DNA"/>
</dbReference>
<keyword evidence="2" id="KW-0997">Cell inner membrane</keyword>
<keyword evidence="5 6" id="KW-0472">Membrane</keyword>
<dbReference type="GO" id="GO:0005886">
    <property type="term" value="C:plasma membrane"/>
    <property type="evidence" value="ECO:0007669"/>
    <property type="project" value="UniProtKB-SubCell"/>
</dbReference>
<comment type="subcellular location">
    <subcellularLocation>
        <location evidence="6">Cell membrane</location>
        <topology evidence="6">Multi-pass membrane protein</topology>
    </subcellularLocation>
    <subcellularLocation>
        <location evidence="1">Endomembrane system</location>
        <topology evidence="1">Multi-pass membrane protein</topology>
    </subcellularLocation>
    <subcellularLocation>
        <location evidence="7">Membrane</location>
        <topology evidence="7">Multi-pass membrane protein</topology>
    </subcellularLocation>
</comment>
<dbReference type="OrthoDB" id="9807568at2"/>
<feature type="transmembrane region" description="Helical" evidence="6">
    <location>
        <begin position="326"/>
        <end position="348"/>
    </location>
</feature>
<feature type="transmembrane region" description="Helical" evidence="6">
    <location>
        <begin position="404"/>
        <end position="424"/>
    </location>
</feature>
<dbReference type="Proteomes" id="UP000295210">
    <property type="component" value="Unassembled WGS sequence"/>
</dbReference>
<feature type="transmembrane region" description="Helical" evidence="6">
    <location>
        <begin position="270"/>
        <end position="288"/>
    </location>
</feature>
<keyword evidence="6" id="KW-0874">Quinone</keyword>
<feature type="domain" description="NADH:quinone oxidoreductase/Mrp antiporter transmembrane" evidence="8">
    <location>
        <begin position="125"/>
        <end position="418"/>
    </location>
</feature>
<evidence type="ECO:0000256" key="2">
    <source>
        <dbReference type="ARBA" id="ARBA00022519"/>
    </source>
</evidence>
<evidence type="ECO:0000313" key="10">
    <source>
        <dbReference type="Proteomes" id="UP000295210"/>
    </source>
</evidence>
<comment type="similarity">
    <text evidence="6">Belongs to the complex I subunit 2 family.</text>
</comment>
<keyword evidence="10" id="KW-1185">Reference proteome</keyword>
<name>A0A4R1L983_9BACT</name>
<comment type="catalytic activity">
    <reaction evidence="6">
        <text>a quinone + NADH + 5 H(+)(in) = a quinol + NAD(+) + 4 H(+)(out)</text>
        <dbReference type="Rhea" id="RHEA:57888"/>
        <dbReference type="ChEBI" id="CHEBI:15378"/>
        <dbReference type="ChEBI" id="CHEBI:24646"/>
        <dbReference type="ChEBI" id="CHEBI:57540"/>
        <dbReference type="ChEBI" id="CHEBI:57945"/>
        <dbReference type="ChEBI" id="CHEBI:132124"/>
    </reaction>
</comment>
<keyword evidence="6" id="KW-1003">Cell membrane</keyword>
<evidence type="ECO:0000256" key="4">
    <source>
        <dbReference type="ARBA" id="ARBA00022989"/>
    </source>
</evidence>
<feature type="transmembrane region" description="Helical" evidence="6">
    <location>
        <begin position="240"/>
        <end position="264"/>
    </location>
</feature>
<proteinExistence type="inferred from homology"/>
<comment type="subunit">
    <text evidence="6">NDH-1 is composed of 14 different subunits. Subunits NuoA, H, J, K, L, M, N constitute the membrane sector of the complex.</text>
</comment>
<keyword evidence="3 6" id="KW-0812">Transmembrane</keyword>
<dbReference type="GO" id="GO:0048038">
    <property type="term" value="F:quinone binding"/>
    <property type="evidence" value="ECO:0007669"/>
    <property type="project" value="UniProtKB-KW"/>
</dbReference>
<comment type="caution">
    <text evidence="9">The sequence shown here is derived from an EMBL/GenBank/DDBJ whole genome shotgun (WGS) entry which is preliminary data.</text>
</comment>
<evidence type="ECO:0000256" key="1">
    <source>
        <dbReference type="ARBA" id="ARBA00004127"/>
    </source>
</evidence>
<feature type="transmembrane region" description="Helical" evidence="6">
    <location>
        <begin position="300"/>
        <end position="320"/>
    </location>
</feature>
<keyword evidence="6" id="KW-1278">Translocase</keyword>
<dbReference type="GO" id="GO:0012505">
    <property type="term" value="C:endomembrane system"/>
    <property type="evidence" value="ECO:0007669"/>
    <property type="project" value="UniProtKB-SubCell"/>
</dbReference>
<feature type="transmembrane region" description="Helical" evidence="6">
    <location>
        <begin position="160"/>
        <end position="183"/>
    </location>
</feature>
<evidence type="ECO:0000313" key="9">
    <source>
        <dbReference type="EMBL" id="TCK73790.1"/>
    </source>
</evidence>
<dbReference type="InterPro" id="IPR001750">
    <property type="entry name" value="ND/Mrp_TM"/>
</dbReference>
<dbReference type="HAMAP" id="MF_00445">
    <property type="entry name" value="NDH1_NuoN_1"/>
    <property type="match status" value="1"/>
</dbReference>
<keyword evidence="4 6" id="KW-1133">Transmembrane helix</keyword>
<organism evidence="9 10">
    <name type="scientific">Acidipila rosea</name>
    <dbReference type="NCBI Taxonomy" id="768535"/>
    <lineage>
        <taxon>Bacteria</taxon>
        <taxon>Pseudomonadati</taxon>
        <taxon>Acidobacteriota</taxon>
        <taxon>Terriglobia</taxon>
        <taxon>Terriglobales</taxon>
        <taxon>Acidobacteriaceae</taxon>
        <taxon>Acidipila</taxon>
    </lineage>
</organism>
<comment type="function">
    <text evidence="6">NDH-1 shuttles electrons from NADH, via FMN and iron-sulfur (Fe-S) centers, to quinones in the respiratory chain. The immediate electron acceptor for the enzyme in this species is believed to be ubiquinone. Couples the redox reaction to proton translocation (for every two electrons transferred, four hydrogen ions are translocated across the cytoplasmic membrane), and thus conserves the redox energy in a proton gradient.</text>
</comment>
<dbReference type="RefSeq" id="WP_131993872.1">
    <property type="nucleotide sequence ID" value="NZ_SMGK01000002.1"/>
</dbReference>
<keyword evidence="6" id="KW-0520">NAD</keyword>
<feature type="transmembrane region" description="Helical" evidence="6">
    <location>
        <begin position="445"/>
        <end position="467"/>
    </location>
</feature>